<dbReference type="Gene3D" id="3.40.630.30">
    <property type="match status" value="1"/>
</dbReference>
<dbReference type="OrthoDB" id="9796171at2"/>
<dbReference type="STRING" id="999552.METH_20900"/>
<dbReference type="InterPro" id="IPR050832">
    <property type="entry name" value="Bact_Acetyltransf"/>
</dbReference>
<proteinExistence type="predicted"/>
<sequence length="141" mass="15025">MNLNIAVTDDLETCFSLRHQVFVVEQGVPADMEQDALDDAATHLLAVQDGIPVGAARIVFNGDTAKIGRVCVLPSTRGTGLGAKLIEAAVETAQARPRTAKAKLGAQLHAIGFYEKLGFTAFGPVYDDAGIDHRDMVLDFT</sequence>
<evidence type="ECO:0000259" key="3">
    <source>
        <dbReference type="PROSITE" id="PS51186"/>
    </source>
</evidence>
<keyword evidence="2" id="KW-0012">Acyltransferase</keyword>
<feature type="domain" description="N-acetyltransferase" evidence="3">
    <location>
        <begin position="1"/>
        <end position="141"/>
    </location>
</feature>
<dbReference type="PANTHER" id="PTHR43877">
    <property type="entry name" value="AMINOALKYLPHOSPHONATE N-ACETYLTRANSFERASE-RELATED-RELATED"/>
    <property type="match status" value="1"/>
</dbReference>
<organism evidence="4 5">
    <name type="scientific">Leisingera methylohalidivorans DSM 14336</name>
    <dbReference type="NCBI Taxonomy" id="999552"/>
    <lineage>
        <taxon>Bacteria</taxon>
        <taxon>Pseudomonadati</taxon>
        <taxon>Pseudomonadota</taxon>
        <taxon>Alphaproteobacteria</taxon>
        <taxon>Rhodobacterales</taxon>
        <taxon>Roseobacteraceae</taxon>
        <taxon>Leisingera</taxon>
    </lineage>
</organism>
<dbReference type="RefSeq" id="WP_024092295.1">
    <property type="nucleotide sequence ID" value="NC_023135.1"/>
</dbReference>
<evidence type="ECO:0000313" key="4">
    <source>
        <dbReference type="EMBL" id="AHD02771.1"/>
    </source>
</evidence>
<name>V9VVL2_9RHOB</name>
<gene>
    <name evidence="4" type="ORF">METH_20900</name>
</gene>
<accession>V9VVL2</accession>
<dbReference type="Pfam" id="PF13673">
    <property type="entry name" value="Acetyltransf_10"/>
    <property type="match status" value="1"/>
</dbReference>
<protein>
    <submittedName>
        <fullName evidence="4">Acetyltransferase</fullName>
    </submittedName>
</protein>
<evidence type="ECO:0000256" key="2">
    <source>
        <dbReference type="ARBA" id="ARBA00023315"/>
    </source>
</evidence>
<dbReference type="PROSITE" id="PS51186">
    <property type="entry name" value="GNAT"/>
    <property type="match status" value="1"/>
</dbReference>
<dbReference type="Proteomes" id="UP000018780">
    <property type="component" value="Chromosome"/>
</dbReference>
<reference evidence="4 5" key="1">
    <citation type="submission" date="2013-09" db="EMBL/GenBank/DDBJ databases">
        <authorList>
            <consortium name="DOE Joint Genome Institute"/>
            <person name="Klenk H.-P."/>
            <person name="Huntemann M."/>
            <person name="Han J."/>
            <person name="Chen A."/>
            <person name="Kyrpides N."/>
            <person name="Mavromatis K."/>
            <person name="Markowitz V."/>
            <person name="Palaniappan K."/>
            <person name="Ivanova N."/>
            <person name="Schaumberg A."/>
            <person name="Pati A."/>
            <person name="Liolios K."/>
            <person name="Nordberg H.P."/>
            <person name="Cantor M.N."/>
            <person name="Hua S.X."/>
            <person name="Woyke T."/>
        </authorList>
    </citation>
    <scope>NUCLEOTIDE SEQUENCE [LARGE SCALE GENOMIC DNA]</scope>
    <source>
        <strain evidence="4 5">DSM 14336</strain>
    </source>
</reference>
<dbReference type="PATRIC" id="fig|999552.6.peg.4138"/>
<dbReference type="HOGENOM" id="CLU_056607_6_4_5"/>
<dbReference type="AlphaFoldDB" id="V9VVL2"/>
<dbReference type="CDD" id="cd04301">
    <property type="entry name" value="NAT_SF"/>
    <property type="match status" value="1"/>
</dbReference>
<keyword evidence="1 4" id="KW-0808">Transferase</keyword>
<dbReference type="InterPro" id="IPR016181">
    <property type="entry name" value="Acyl_CoA_acyltransferase"/>
</dbReference>
<dbReference type="KEGG" id="lmd:METH_20900"/>
<evidence type="ECO:0000256" key="1">
    <source>
        <dbReference type="ARBA" id="ARBA00022679"/>
    </source>
</evidence>
<dbReference type="GO" id="GO:0016747">
    <property type="term" value="F:acyltransferase activity, transferring groups other than amino-acyl groups"/>
    <property type="evidence" value="ECO:0007669"/>
    <property type="project" value="InterPro"/>
</dbReference>
<dbReference type="InterPro" id="IPR000182">
    <property type="entry name" value="GNAT_dom"/>
</dbReference>
<evidence type="ECO:0000313" key="5">
    <source>
        <dbReference type="Proteomes" id="UP000018780"/>
    </source>
</evidence>
<dbReference type="SUPFAM" id="SSF55729">
    <property type="entry name" value="Acyl-CoA N-acyltransferases (Nat)"/>
    <property type="match status" value="1"/>
</dbReference>
<keyword evidence="5" id="KW-1185">Reference proteome</keyword>
<dbReference type="EMBL" id="CP006773">
    <property type="protein sequence ID" value="AHD02771.1"/>
    <property type="molecule type" value="Genomic_DNA"/>
</dbReference>